<dbReference type="AlphaFoldDB" id="A0A0B1T921"/>
<sequence>MAAFRFVSLLLSVTLLITPNVATQKLTKGDLMHYLVKRQDVFVGGNPRTWGPANSPPGSDPRTWGPGNSPIGRDPRTWGPRRYLL</sequence>
<evidence type="ECO:0000256" key="2">
    <source>
        <dbReference type="SAM" id="SignalP"/>
    </source>
</evidence>
<dbReference type="Proteomes" id="UP000053660">
    <property type="component" value="Unassembled WGS sequence"/>
</dbReference>
<keyword evidence="2" id="KW-0732">Signal</keyword>
<feature type="region of interest" description="Disordered" evidence="1">
    <location>
        <begin position="45"/>
        <end position="85"/>
    </location>
</feature>
<evidence type="ECO:0000313" key="3">
    <source>
        <dbReference type="EMBL" id="KHJ91880.1"/>
    </source>
</evidence>
<name>A0A0B1T921_OESDE</name>
<evidence type="ECO:0000256" key="1">
    <source>
        <dbReference type="SAM" id="MobiDB-lite"/>
    </source>
</evidence>
<dbReference type="EMBL" id="KN551737">
    <property type="protein sequence ID" value="KHJ91880.1"/>
    <property type="molecule type" value="Genomic_DNA"/>
</dbReference>
<feature type="chain" id="PRO_5002062301" evidence="2">
    <location>
        <begin position="24"/>
        <end position="85"/>
    </location>
</feature>
<evidence type="ECO:0000313" key="4">
    <source>
        <dbReference type="Proteomes" id="UP000053660"/>
    </source>
</evidence>
<reference evidence="3 4" key="1">
    <citation type="submission" date="2014-03" db="EMBL/GenBank/DDBJ databases">
        <title>Draft genome of the hookworm Oesophagostomum dentatum.</title>
        <authorList>
            <person name="Mitreva M."/>
        </authorList>
    </citation>
    <scope>NUCLEOTIDE SEQUENCE [LARGE SCALE GENOMIC DNA]</scope>
    <source>
        <strain evidence="3 4">OD-Hann</strain>
    </source>
</reference>
<organism evidence="3 4">
    <name type="scientific">Oesophagostomum dentatum</name>
    <name type="common">Nodular worm</name>
    <dbReference type="NCBI Taxonomy" id="61180"/>
    <lineage>
        <taxon>Eukaryota</taxon>
        <taxon>Metazoa</taxon>
        <taxon>Ecdysozoa</taxon>
        <taxon>Nematoda</taxon>
        <taxon>Chromadorea</taxon>
        <taxon>Rhabditida</taxon>
        <taxon>Rhabditina</taxon>
        <taxon>Rhabditomorpha</taxon>
        <taxon>Strongyloidea</taxon>
        <taxon>Strongylidae</taxon>
        <taxon>Oesophagostomum</taxon>
    </lineage>
</organism>
<proteinExistence type="predicted"/>
<protein>
    <submittedName>
        <fullName evidence="3">Uncharacterized protein</fullName>
    </submittedName>
</protein>
<gene>
    <name evidence="3" type="ORF">OESDEN_08240</name>
</gene>
<keyword evidence="4" id="KW-1185">Reference proteome</keyword>
<feature type="signal peptide" evidence="2">
    <location>
        <begin position="1"/>
        <end position="23"/>
    </location>
</feature>
<accession>A0A0B1T921</accession>